<organism evidence="1 2">
    <name type="scientific">Marinobacter nanhaiticus D15-8W</name>
    <dbReference type="NCBI Taxonomy" id="626887"/>
    <lineage>
        <taxon>Bacteria</taxon>
        <taxon>Pseudomonadati</taxon>
        <taxon>Pseudomonadota</taxon>
        <taxon>Gammaproteobacteria</taxon>
        <taxon>Pseudomonadales</taxon>
        <taxon>Marinobacteraceae</taxon>
        <taxon>Marinobacter</taxon>
    </lineage>
</organism>
<reference evidence="1 2" key="1">
    <citation type="journal article" date="2013" name="Genome Announc.">
        <title>Genome Sequence of the Polycyclic Aromatic Hydrocarbon-Degrading Bacterium Strain Marinobacter nanhaiticus D15-8WT.</title>
        <authorList>
            <person name="Cui Z."/>
            <person name="Gao W."/>
            <person name="Li Q."/>
            <person name="Xu G."/>
            <person name="Zheng L."/>
        </authorList>
    </citation>
    <scope>NUCLEOTIDE SEQUENCE [LARGE SCALE GENOMIC DNA]</scope>
    <source>
        <strain evidence="1 2">D15-8W</strain>
    </source>
</reference>
<proteinExistence type="predicted"/>
<accession>N6WW33</accession>
<protein>
    <submittedName>
        <fullName evidence="1">Uncharacterized protein</fullName>
    </submittedName>
</protein>
<dbReference type="AlphaFoldDB" id="N6WW33"/>
<gene>
    <name evidence="1" type="ORF">J057_16685</name>
</gene>
<keyword evidence="2" id="KW-1185">Reference proteome</keyword>
<comment type="caution">
    <text evidence="1">The sequence shown here is derived from an EMBL/GenBank/DDBJ whole genome shotgun (WGS) entry which is preliminary data.</text>
</comment>
<dbReference type="Proteomes" id="UP000013165">
    <property type="component" value="Unassembled WGS sequence"/>
</dbReference>
<evidence type="ECO:0000313" key="1">
    <source>
        <dbReference type="EMBL" id="ENO13053.1"/>
    </source>
</evidence>
<dbReference type="RefSeq" id="WP_004581278.1">
    <property type="nucleotide sequence ID" value="NZ_AP028878.1"/>
</dbReference>
<name>N6WW33_9GAMM</name>
<dbReference type="HOGENOM" id="CLU_1238964_0_0_6"/>
<evidence type="ECO:0000313" key="2">
    <source>
        <dbReference type="Proteomes" id="UP000013165"/>
    </source>
</evidence>
<dbReference type="OrthoDB" id="7058422at2"/>
<sequence>MGTISPIKESTCCDPASAGTVYLPSGTSLILLMPRLLATTIHGAVDVLKKTFDGTYDDNCPACGETHAHGGICCGIPEIHCPSPCVCSIHWVGCPGDSFKHAIQVTNTSKTEREFTLTSVPFPHTQEAVAVTPGKQTLGTEESLQAEASFTIPETFAGSKYRTVIKVKGAYEQIIQVCLTVRPRQACGCHVEQGDIPKRVKAHHWYHHFQCVEDCFEPAKKVG</sequence>
<dbReference type="STRING" id="626887.J057_16685"/>
<dbReference type="EMBL" id="APLQ01000014">
    <property type="protein sequence ID" value="ENO13053.1"/>
    <property type="molecule type" value="Genomic_DNA"/>
</dbReference>
<dbReference type="PATRIC" id="fig|626887.3.peg.3335"/>